<accession>A0ACB8QLJ0</accession>
<name>A0ACB8QLJ0_9AGAM</name>
<reference evidence="1" key="1">
    <citation type="submission" date="2021-02" db="EMBL/GenBank/DDBJ databases">
        <authorList>
            <consortium name="DOE Joint Genome Institute"/>
            <person name="Ahrendt S."/>
            <person name="Looney B.P."/>
            <person name="Miyauchi S."/>
            <person name="Morin E."/>
            <person name="Drula E."/>
            <person name="Courty P.E."/>
            <person name="Chicoki N."/>
            <person name="Fauchery L."/>
            <person name="Kohler A."/>
            <person name="Kuo A."/>
            <person name="Labutti K."/>
            <person name="Pangilinan J."/>
            <person name="Lipzen A."/>
            <person name="Riley R."/>
            <person name="Andreopoulos W."/>
            <person name="He G."/>
            <person name="Johnson J."/>
            <person name="Barry K.W."/>
            <person name="Grigoriev I.V."/>
            <person name="Nagy L."/>
            <person name="Hibbett D."/>
            <person name="Henrissat B."/>
            <person name="Matheny P.B."/>
            <person name="Labbe J."/>
            <person name="Martin F."/>
        </authorList>
    </citation>
    <scope>NUCLEOTIDE SEQUENCE</scope>
    <source>
        <strain evidence="1">EC-137</strain>
    </source>
</reference>
<reference evidence="1" key="2">
    <citation type="journal article" date="2022" name="New Phytol.">
        <title>Evolutionary transition to the ectomycorrhizal habit in the genomes of a hyperdiverse lineage of mushroom-forming fungi.</title>
        <authorList>
            <person name="Looney B."/>
            <person name="Miyauchi S."/>
            <person name="Morin E."/>
            <person name="Drula E."/>
            <person name="Courty P.E."/>
            <person name="Kohler A."/>
            <person name="Kuo A."/>
            <person name="LaButti K."/>
            <person name="Pangilinan J."/>
            <person name="Lipzen A."/>
            <person name="Riley R."/>
            <person name="Andreopoulos W."/>
            <person name="He G."/>
            <person name="Johnson J."/>
            <person name="Nolan M."/>
            <person name="Tritt A."/>
            <person name="Barry K.W."/>
            <person name="Grigoriev I.V."/>
            <person name="Nagy L.G."/>
            <person name="Hibbett D."/>
            <person name="Henrissat B."/>
            <person name="Matheny P.B."/>
            <person name="Labbe J."/>
            <person name="Martin F.M."/>
        </authorList>
    </citation>
    <scope>NUCLEOTIDE SEQUENCE</scope>
    <source>
        <strain evidence="1">EC-137</strain>
    </source>
</reference>
<keyword evidence="2" id="KW-1185">Reference proteome</keyword>
<proteinExistence type="predicted"/>
<evidence type="ECO:0000313" key="2">
    <source>
        <dbReference type="Proteomes" id="UP000814128"/>
    </source>
</evidence>
<dbReference type="Proteomes" id="UP000814128">
    <property type="component" value="Unassembled WGS sequence"/>
</dbReference>
<comment type="caution">
    <text evidence="1">The sequence shown here is derived from an EMBL/GenBank/DDBJ whole genome shotgun (WGS) entry which is preliminary data.</text>
</comment>
<gene>
    <name evidence="1" type="ORF">K488DRAFT_86038</name>
</gene>
<dbReference type="EMBL" id="MU273552">
    <property type="protein sequence ID" value="KAI0032236.1"/>
    <property type="molecule type" value="Genomic_DNA"/>
</dbReference>
<organism evidence="1 2">
    <name type="scientific">Vararia minispora EC-137</name>
    <dbReference type="NCBI Taxonomy" id="1314806"/>
    <lineage>
        <taxon>Eukaryota</taxon>
        <taxon>Fungi</taxon>
        <taxon>Dikarya</taxon>
        <taxon>Basidiomycota</taxon>
        <taxon>Agaricomycotina</taxon>
        <taxon>Agaricomycetes</taxon>
        <taxon>Russulales</taxon>
        <taxon>Lachnocladiaceae</taxon>
        <taxon>Vararia</taxon>
    </lineage>
</organism>
<protein>
    <submittedName>
        <fullName evidence="1">Uncharacterized protein</fullName>
    </submittedName>
</protein>
<evidence type="ECO:0000313" key="1">
    <source>
        <dbReference type="EMBL" id="KAI0032236.1"/>
    </source>
</evidence>
<sequence length="1018" mass="109709">MDFSNDYDLSVPFDQLRRSTNIDGLPTPAATQRDSHGQLSSPGPGPSSSSSRPPFAKPSPPLPVDPEASSPPLSNAYPLGSSSSPAGAFQTVNVSPRRYSNDRRASRSPPPANPDLQRQMTESPTSYGNNANEYTEGFRLFPPSPASSLPQPQTVDTQQREAAPSPASEQDGRPSWDNRQWFRDQRPEQPDAGTPPRREMQAQPKHNQTKDSTGPSVRARDDAQWAKSWRSPEEQVWPEPAPPRARAEVRVSGSARAPAQQPTVVAAPPPVQQQQAQPQVEEVCVECAMRDEDMADVDVTSPGVWARESDVAFEDLLQKEEAEEEAGIVSGDPSRPRARGGRLTEANLRLWLTLVRIPPFLGLRSVDDGAAQNPKEPTSKRANLEAYVRSQYALLEAEAIARTRAIQEARQLDDRMRDTYSALRRSTYDLNVHVPDNGVRLEASGHGRDVTLLENGLIVEHVDVRREERARRREEKRARGRSRKSSRGSAADVASVYSLGSPLMYGESAAQAARSSSSRPMSVLTAPIMGESMSLSGSQSMIGLGAGMPQSRSTMSIESPNRRTRFFGSRNLSQGFRSSDSLAAHSGFSGSMIDMHVALQREKYSQTARPSSLWHDYATPQPLEPQRALAIPVDEKPKKKKKGLAKLWGIVTGTSKSQTAPSESNPQMRSIDREDDYPLAPPPPMSYLANRGSQRDGGQRHVSTPSLPVSSPANGGIGYGSSSTGVSPPSAPSSILPSPTSSRPLAGSDPIHIRKGSGANTHESEQMIGGVYAQQVVPAVLKPVGEETSVPTPTTRGVSLAHMTSEPDMRARLSVADAPPVPRIPATIGARPISWRDKSLPPLPGEMGIGGEGRPRTLFATPTFDGLGPPSGFRQDAAGRRQSFSGIASLQPMSYGQPDTRQLSTMLAPPQTPTASSKRKSKFGFGALLGRGRGGSTSHDSHSAPAPVMQFRTSGSDARHEAIVGMGLVSGMGNTQAHAFPRMSMSLTSRKNIETLVEQAPDFVAYRYPSGVPAGAMR</sequence>